<proteinExistence type="inferred from homology"/>
<dbReference type="NCBIfam" id="NF041083">
    <property type="entry name" value="thermosome_beta"/>
    <property type="match status" value="1"/>
</dbReference>
<evidence type="ECO:0000256" key="1">
    <source>
        <dbReference type="ARBA" id="ARBA00002912"/>
    </source>
</evidence>
<dbReference type="PANTHER" id="PTHR11353">
    <property type="entry name" value="CHAPERONIN"/>
    <property type="match status" value="1"/>
</dbReference>
<evidence type="ECO:0000256" key="2">
    <source>
        <dbReference type="ARBA" id="ARBA00004496"/>
    </source>
</evidence>
<evidence type="ECO:0000256" key="4">
    <source>
        <dbReference type="ARBA" id="ARBA00011381"/>
    </source>
</evidence>
<dbReference type="InterPro" id="IPR027409">
    <property type="entry name" value="GroEL-like_apical_dom_sf"/>
</dbReference>
<dbReference type="PROSITE" id="PS00750">
    <property type="entry name" value="TCP1_1"/>
    <property type="match status" value="1"/>
</dbReference>
<name>A0A1Y2BQD4_9FUNG</name>
<dbReference type="SUPFAM" id="SSF48592">
    <property type="entry name" value="GroEL equatorial domain-like"/>
    <property type="match status" value="1"/>
</dbReference>
<dbReference type="InterPro" id="IPR017998">
    <property type="entry name" value="Chaperone_TCP-1"/>
</dbReference>
<dbReference type="InterPro" id="IPR002423">
    <property type="entry name" value="Cpn60/GroEL/TCP-1"/>
</dbReference>
<dbReference type="SUPFAM" id="SSF52029">
    <property type="entry name" value="GroEL apical domain-like"/>
    <property type="match status" value="1"/>
</dbReference>
<evidence type="ECO:0000256" key="7">
    <source>
        <dbReference type="ARBA" id="ARBA00022840"/>
    </source>
</evidence>
<keyword evidence="6 10" id="KW-0547">Nucleotide-binding</keyword>
<dbReference type="Gene3D" id="1.10.560.10">
    <property type="entry name" value="GroEL-like equatorial domain"/>
    <property type="match status" value="1"/>
</dbReference>
<dbReference type="NCBIfam" id="TIGR02346">
    <property type="entry name" value="chap_CCT_theta"/>
    <property type="match status" value="1"/>
</dbReference>
<organism evidence="11 12">
    <name type="scientific">Rhizoclosmatium globosum</name>
    <dbReference type="NCBI Taxonomy" id="329046"/>
    <lineage>
        <taxon>Eukaryota</taxon>
        <taxon>Fungi</taxon>
        <taxon>Fungi incertae sedis</taxon>
        <taxon>Chytridiomycota</taxon>
        <taxon>Chytridiomycota incertae sedis</taxon>
        <taxon>Chytridiomycetes</taxon>
        <taxon>Chytridiales</taxon>
        <taxon>Chytriomycetaceae</taxon>
        <taxon>Rhizoclosmatium</taxon>
    </lineage>
</organism>
<dbReference type="PRINTS" id="PR00304">
    <property type="entry name" value="TCOMPLEXTCP1"/>
</dbReference>
<dbReference type="AlphaFoldDB" id="A0A1Y2BQD4"/>
<evidence type="ECO:0000256" key="9">
    <source>
        <dbReference type="ARBA" id="ARBA00029602"/>
    </source>
</evidence>
<dbReference type="InterPro" id="IPR053374">
    <property type="entry name" value="TCP-1_chaperonin"/>
</dbReference>
<evidence type="ECO:0000256" key="8">
    <source>
        <dbReference type="ARBA" id="ARBA00023186"/>
    </source>
</evidence>
<dbReference type="Gene3D" id="3.50.7.10">
    <property type="entry name" value="GroEL"/>
    <property type="match status" value="1"/>
</dbReference>
<keyword evidence="7 10" id="KW-0067">ATP-binding</keyword>
<dbReference type="OrthoDB" id="1748577at2759"/>
<dbReference type="InterPro" id="IPR012721">
    <property type="entry name" value="Chap_CCT_theta"/>
</dbReference>
<protein>
    <recommendedName>
        <fullName evidence="9">CCT-theta</fullName>
    </recommendedName>
</protein>
<dbReference type="STRING" id="329046.A0A1Y2BQD4"/>
<dbReference type="CDD" id="cd03341">
    <property type="entry name" value="TCP1_theta"/>
    <property type="match status" value="1"/>
</dbReference>
<keyword evidence="12" id="KW-1185">Reference proteome</keyword>
<comment type="subunit">
    <text evidence="4">Component of the T-complex protein 1 (TCP1) complex.</text>
</comment>
<dbReference type="SUPFAM" id="SSF54849">
    <property type="entry name" value="GroEL-intermediate domain like"/>
    <property type="match status" value="1"/>
</dbReference>
<dbReference type="InterPro" id="IPR002194">
    <property type="entry name" value="Chaperonin_TCP-1_CS"/>
</dbReference>
<reference evidence="11 12" key="1">
    <citation type="submission" date="2016-07" db="EMBL/GenBank/DDBJ databases">
        <title>Pervasive Adenine N6-methylation of Active Genes in Fungi.</title>
        <authorList>
            <consortium name="DOE Joint Genome Institute"/>
            <person name="Mondo S.J."/>
            <person name="Dannebaum R.O."/>
            <person name="Kuo R.C."/>
            <person name="Labutti K."/>
            <person name="Haridas S."/>
            <person name="Kuo A."/>
            <person name="Salamov A."/>
            <person name="Ahrendt S.R."/>
            <person name="Lipzen A."/>
            <person name="Sullivan W."/>
            <person name="Andreopoulos W.B."/>
            <person name="Clum A."/>
            <person name="Lindquist E."/>
            <person name="Daum C."/>
            <person name="Ramamoorthy G.K."/>
            <person name="Gryganskyi A."/>
            <person name="Culley D."/>
            <person name="Magnuson J.K."/>
            <person name="James T.Y."/>
            <person name="O'Malley M.A."/>
            <person name="Stajich J.E."/>
            <person name="Spatafora J.W."/>
            <person name="Visel A."/>
            <person name="Grigoriev I.V."/>
        </authorList>
    </citation>
    <scope>NUCLEOTIDE SEQUENCE [LARGE SCALE GENOMIC DNA]</scope>
    <source>
        <strain evidence="11 12">JEL800</strain>
    </source>
</reference>
<sequence length="547" mass="59176">MALKIPKMGLNTMLKDGYKHMQGLDEAVYRNIAATRELSQITRTSLGPNGRNKMVINHLEKLFVTNDAATIIKELEVIHPAAKLLVMASQQQEAEMGDATNFVVVFAGELLSQAEYLLKMGLHPSEVIDGYEVAVRKAFEILQTLQTHSLENPHSKSDLVALVKPAIASKQFGYEDLLADVVAQAALEIMPKTANQFNVDSIRVVKILGGSIHDTKVVKGMVFGREAEGVVTAATKAKIAIFTCPIDVSLTETKGTVLIHNAKEMLNFSKGEESKLEEAIKQIADAGVKVVVTGSGIGELALHFMNRYNMMVIKVLSKFDIRRLCKVVGATALTRLGAPMPEEMGYCDIVEAVEIGSDRCTVFRQEDESTKTATIVLRGGTTNAIDDLERAIDDGVNVIKAAVKDGRLVPGAGATEIELARKLTEIGERTSGLNQYAIKKFAQAFEVIPRTLAENAGLDSTEVLSRLYATHQTSNTSTGVDIESETNDVLDASKAGIYDLLAVKHMAIKLATHAACTILSVDQIIMSKPAGGPKVPQQRGGMDEDDD</sequence>
<dbReference type="GO" id="GO:0005524">
    <property type="term" value="F:ATP binding"/>
    <property type="evidence" value="ECO:0007669"/>
    <property type="project" value="UniProtKB-KW"/>
</dbReference>
<dbReference type="InterPro" id="IPR027413">
    <property type="entry name" value="GROEL-like_equatorial_sf"/>
</dbReference>
<comment type="subcellular location">
    <subcellularLocation>
        <location evidence="2">Cytoplasm</location>
    </subcellularLocation>
</comment>
<evidence type="ECO:0000256" key="6">
    <source>
        <dbReference type="ARBA" id="ARBA00022741"/>
    </source>
</evidence>
<dbReference type="GO" id="GO:0051082">
    <property type="term" value="F:unfolded protein binding"/>
    <property type="evidence" value="ECO:0007669"/>
    <property type="project" value="EnsemblFungi"/>
</dbReference>
<evidence type="ECO:0000313" key="11">
    <source>
        <dbReference type="EMBL" id="ORY36936.1"/>
    </source>
</evidence>
<dbReference type="GO" id="GO:0005832">
    <property type="term" value="C:chaperonin-containing T-complex"/>
    <property type="evidence" value="ECO:0007669"/>
    <property type="project" value="EnsemblFungi"/>
</dbReference>
<keyword evidence="8 10" id="KW-0143">Chaperone</keyword>
<dbReference type="InterPro" id="IPR027410">
    <property type="entry name" value="TCP-1-like_intermed_sf"/>
</dbReference>
<dbReference type="PROSITE" id="PS00751">
    <property type="entry name" value="TCP1_2"/>
    <property type="match status" value="1"/>
</dbReference>
<dbReference type="Pfam" id="PF00118">
    <property type="entry name" value="Cpn60_TCP1"/>
    <property type="match status" value="1"/>
</dbReference>
<evidence type="ECO:0000256" key="5">
    <source>
        <dbReference type="ARBA" id="ARBA00022490"/>
    </source>
</evidence>
<accession>A0A1Y2BQD4</accession>
<dbReference type="FunFam" id="3.50.7.10:FF:000008">
    <property type="entry name" value="T-complex protein 1 subunit theta"/>
    <property type="match status" value="1"/>
</dbReference>
<comment type="function">
    <text evidence="1">Molecular chaperone; assists the folding of proteins upon ATP hydrolysis.</text>
</comment>
<keyword evidence="5" id="KW-0963">Cytoplasm</keyword>
<evidence type="ECO:0000256" key="3">
    <source>
        <dbReference type="ARBA" id="ARBA00008020"/>
    </source>
</evidence>
<evidence type="ECO:0000256" key="10">
    <source>
        <dbReference type="RuleBase" id="RU004187"/>
    </source>
</evidence>
<comment type="caution">
    <text evidence="11">The sequence shown here is derived from an EMBL/GenBank/DDBJ whole genome shotgun (WGS) entry which is preliminary data.</text>
</comment>
<gene>
    <name evidence="11" type="ORF">BCR33DRAFT_790083</name>
</gene>
<dbReference type="Gene3D" id="3.30.260.10">
    <property type="entry name" value="TCP-1-like chaperonin intermediate domain"/>
    <property type="match status" value="1"/>
</dbReference>
<comment type="similarity">
    <text evidence="3 10">Belongs to the TCP-1 chaperonin family.</text>
</comment>
<dbReference type="EMBL" id="MCGO01000053">
    <property type="protein sequence ID" value="ORY36936.1"/>
    <property type="molecule type" value="Genomic_DNA"/>
</dbReference>
<dbReference type="GO" id="GO:0140662">
    <property type="term" value="F:ATP-dependent protein folding chaperone"/>
    <property type="evidence" value="ECO:0007669"/>
    <property type="project" value="InterPro"/>
</dbReference>
<dbReference type="GO" id="GO:0016887">
    <property type="term" value="F:ATP hydrolysis activity"/>
    <property type="evidence" value="ECO:0007669"/>
    <property type="project" value="InterPro"/>
</dbReference>
<evidence type="ECO:0000313" key="12">
    <source>
        <dbReference type="Proteomes" id="UP000193642"/>
    </source>
</evidence>
<dbReference type="Proteomes" id="UP000193642">
    <property type="component" value="Unassembled WGS sequence"/>
</dbReference>